<accession>A0ABV7ZTV6</accession>
<feature type="transmembrane region" description="Helical" evidence="9">
    <location>
        <begin position="168"/>
        <end position="188"/>
    </location>
</feature>
<keyword evidence="7" id="KW-0418">Kinase</keyword>
<evidence type="ECO:0000256" key="9">
    <source>
        <dbReference type="SAM" id="Phobius"/>
    </source>
</evidence>
<dbReference type="Gene3D" id="3.30.565.10">
    <property type="entry name" value="Histidine kinase-like ATPase, C-terminal domain"/>
    <property type="match status" value="1"/>
</dbReference>
<dbReference type="SUPFAM" id="SSF55874">
    <property type="entry name" value="ATPase domain of HSP90 chaperone/DNA topoisomerase II/histidine kinase"/>
    <property type="match status" value="1"/>
</dbReference>
<evidence type="ECO:0000313" key="11">
    <source>
        <dbReference type="EMBL" id="MFC3851999.1"/>
    </source>
</evidence>
<evidence type="ECO:0000256" key="8">
    <source>
        <dbReference type="ARBA" id="ARBA00022840"/>
    </source>
</evidence>
<evidence type="ECO:0000259" key="10">
    <source>
        <dbReference type="PROSITE" id="PS50109"/>
    </source>
</evidence>
<feature type="transmembrane region" description="Helical" evidence="9">
    <location>
        <begin position="126"/>
        <end position="148"/>
    </location>
</feature>
<proteinExistence type="predicted"/>
<keyword evidence="12" id="KW-1185">Reference proteome</keyword>
<keyword evidence="4" id="KW-1003">Cell membrane</keyword>
<evidence type="ECO:0000256" key="4">
    <source>
        <dbReference type="ARBA" id="ARBA00022475"/>
    </source>
</evidence>
<comment type="caution">
    <text evidence="11">The sequence shown here is derived from an EMBL/GenBank/DDBJ whole genome shotgun (WGS) entry which is preliminary data.</text>
</comment>
<evidence type="ECO:0000256" key="5">
    <source>
        <dbReference type="ARBA" id="ARBA00022679"/>
    </source>
</evidence>
<evidence type="ECO:0000256" key="6">
    <source>
        <dbReference type="ARBA" id="ARBA00022741"/>
    </source>
</evidence>
<feature type="transmembrane region" description="Helical" evidence="9">
    <location>
        <begin position="96"/>
        <end position="119"/>
    </location>
</feature>
<dbReference type="CDD" id="cd00082">
    <property type="entry name" value="HisKA"/>
    <property type="match status" value="1"/>
</dbReference>
<feature type="transmembrane region" description="Helical" evidence="9">
    <location>
        <begin position="20"/>
        <end position="39"/>
    </location>
</feature>
<dbReference type="SMART" id="SM00388">
    <property type="entry name" value="HisKA"/>
    <property type="match status" value="1"/>
</dbReference>
<evidence type="ECO:0000313" key="12">
    <source>
        <dbReference type="Proteomes" id="UP001595617"/>
    </source>
</evidence>
<comment type="catalytic activity">
    <reaction evidence="1">
        <text>ATP + protein L-histidine = ADP + protein N-phospho-L-histidine.</text>
        <dbReference type="EC" id="2.7.13.3"/>
    </reaction>
</comment>
<dbReference type="InterPro" id="IPR003661">
    <property type="entry name" value="HisK_dim/P_dom"/>
</dbReference>
<name>A0ABV7ZTV6_9GAMM</name>
<dbReference type="PANTHER" id="PTHR44936">
    <property type="entry name" value="SENSOR PROTEIN CREC"/>
    <property type="match status" value="1"/>
</dbReference>
<reference evidence="12" key="1">
    <citation type="journal article" date="2019" name="Int. J. Syst. Evol. Microbiol.">
        <title>The Global Catalogue of Microorganisms (GCM) 10K type strain sequencing project: providing services to taxonomists for standard genome sequencing and annotation.</title>
        <authorList>
            <consortium name="The Broad Institute Genomics Platform"/>
            <consortium name="The Broad Institute Genome Sequencing Center for Infectious Disease"/>
            <person name="Wu L."/>
            <person name="Ma J."/>
        </authorList>
    </citation>
    <scope>NUCLEOTIDE SEQUENCE [LARGE SCALE GENOMIC DNA]</scope>
    <source>
        <strain evidence="12">IBRC 10765</strain>
    </source>
</reference>
<dbReference type="InterPro" id="IPR003594">
    <property type="entry name" value="HATPase_dom"/>
</dbReference>
<dbReference type="EC" id="2.7.13.3" evidence="3"/>
<dbReference type="InterPro" id="IPR036097">
    <property type="entry name" value="HisK_dim/P_sf"/>
</dbReference>
<dbReference type="GO" id="GO:0005524">
    <property type="term" value="F:ATP binding"/>
    <property type="evidence" value="ECO:0007669"/>
    <property type="project" value="UniProtKB-KW"/>
</dbReference>
<keyword evidence="5" id="KW-0808">Transferase</keyword>
<evidence type="ECO:0000256" key="1">
    <source>
        <dbReference type="ARBA" id="ARBA00000085"/>
    </source>
</evidence>
<dbReference type="SUPFAM" id="SSF47384">
    <property type="entry name" value="Homodimeric domain of signal transducing histidine kinase"/>
    <property type="match status" value="1"/>
</dbReference>
<dbReference type="EMBL" id="JBHRYR010000002">
    <property type="protein sequence ID" value="MFC3851999.1"/>
    <property type="molecule type" value="Genomic_DNA"/>
</dbReference>
<sequence>MPIASFWHTSLPADVLLLRGLFALRVVAVVGQSLAILVASQVFRIDLPQAALWLGVLTLVFFNLALFWWVFHTPRVNGWQWLSHIGVDLLVLTWQLYWTGGATNPFVSLYLLPLALVSLALPVRAVISVGAATSALYSMLVLFNQPLLLSNELMGSESLSFSMQLHELGMLINFLLTVALLTAFGSWISHNLRVQRELLHQAQAKAMRNQSILGLAAQSAQAAHELNTPLSTLKMIAAELRARRDEMPVDMQEDLETLDQQLDFCRASVQRMVKGARAASEHNTRKVSSLFRETLARFRLLRPDIELDTELPDLNGLLVQDALAWQHLLLTLLDNAADASLAHAHKHIALQVVRKEQQLNIAVTDHGHGEPAPTQLPLHSSKAHGFGIGLALADLTLEATGRPLRIEPVSGGHVARVDMPCFGEGS</sequence>
<keyword evidence="6" id="KW-0547">Nucleotide-binding</keyword>
<evidence type="ECO:0000256" key="2">
    <source>
        <dbReference type="ARBA" id="ARBA00004651"/>
    </source>
</evidence>
<dbReference type="PROSITE" id="PS50109">
    <property type="entry name" value="HIS_KIN"/>
    <property type="match status" value="1"/>
</dbReference>
<dbReference type="InterPro" id="IPR050980">
    <property type="entry name" value="2C_sensor_his_kinase"/>
</dbReference>
<dbReference type="Proteomes" id="UP001595617">
    <property type="component" value="Unassembled WGS sequence"/>
</dbReference>
<dbReference type="PANTHER" id="PTHR44936:SF10">
    <property type="entry name" value="SENSOR PROTEIN RSTB"/>
    <property type="match status" value="1"/>
</dbReference>
<dbReference type="InterPro" id="IPR036890">
    <property type="entry name" value="HATPase_C_sf"/>
</dbReference>
<evidence type="ECO:0000256" key="3">
    <source>
        <dbReference type="ARBA" id="ARBA00012438"/>
    </source>
</evidence>
<gene>
    <name evidence="11" type="ORF">ACFOOG_04045</name>
</gene>
<feature type="transmembrane region" description="Helical" evidence="9">
    <location>
        <begin position="51"/>
        <end position="71"/>
    </location>
</feature>
<evidence type="ECO:0000256" key="7">
    <source>
        <dbReference type="ARBA" id="ARBA00022777"/>
    </source>
</evidence>
<dbReference type="InterPro" id="IPR005467">
    <property type="entry name" value="His_kinase_dom"/>
</dbReference>
<keyword evidence="8 11" id="KW-0067">ATP-binding</keyword>
<dbReference type="Gene3D" id="1.10.287.130">
    <property type="match status" value="1"/>
</dbReference>
<keyword evidence="9" id="KW-1133">Transmembrane helix</keyword>
<keyword evidence="9" id="KW-0472">Membrane</keyword>
<comment type="subcellular location">
    <subcellularLocation>
        <location evidence="2">Cell membrane</location>
        <topology evidence="2">Multi-pass membrane protein</topology>
    </subcellularLocation>
</comment>
<keyword evidence="9" id="KW-0812">Transmembrane</keyword>
<feature type="domain" description="Histidine kinase" evidence="10">
    <location>
        <begin position="221"/>
        <end position="423"/>
    </location>
</feature>
<protein>
    <recommendedName>
        <fullName evidence="3">histidine kinase</fullName>
        <ecNumber evidence="3">2.7.13.3</ecNumber>
    </recommendedName>
</protein>
<dbReference type="RefSeq" id="WP_380693633.1">
    <property type="nucleotide sequence ID" value="NZ_JBHRYR010000002.1"/>
</dbReference>
<dbReference type="Pfam" id="PF02518">
    <property type="entry name" value="HATPase_c"/>
    <property type="match status" value="1"/>
</dbReference>
<organism evidence="11 12">
    <name type="scientific">Saccharospirillum mangrovi</name>
    <dbReference type="NCBI Taxonomy" id="2161747"/>
    <lineage>
        <taxon>Bacteria</taxon>
        <taxon>Pseudomonadati</taxon>
        <taxon>Pseudomonadota</taxon>
        <taxon>Gammaproteobacteria</taxon>
        <taxon>Oceanospirillales</taxon>
        <taxon>Saccharospirillaceae</taxon>
        <taxon>Saccharospirillum</taxon>
    </lineage>
</organism>